<dbReference type="OrthoDB" id="10393498at2759"/>
<evidence type="ECO:0000313" key="3">
    <source>
        <dbReference type="Proteomes" id="UP000245910"/>
    </source>
</evidence>
<protein>
    <submittedName>
        <fullName evidence="2">Uncharacterized protein</fullName>
    </submittedName>
</protein>
<sequence>MSSSNSKETVASLPQDLQGAAPDLTDGREQPWKKFLAAENECNNRPWTGWQPTEDKPFEKPWLRWSVEFGVDNFRHMTGS</sequence>
<name>A0A2L2TUW5_9HYPO</name>
<dbReference type="Proteomes" id="UP000245910">
    <property type="component" value="Chromosome III"/>
</dbReference>
<evidence type="ECO:0000313" key="2">
    <source>
        <dbReference type="EMBL" id="CEI68036.1"/>
    </source>
</evidence>
<dbReference type="EMBL" id="LN649231">
    <property type="protein sequence ID" value="CEI68036.1"/>
    <property type="molecule type" value="Genomic_DNA"/>
</dbReference>
<accession>A0A2L2TUW5</accession>
<keyword evidence="3" id="KW-1185">Reference proteome</keyword>
<organism evidence="2 3">
    <name type="scientific">Fusarium venenatum</name>
    <dbReference type="NCBI Taxonomy" id="56646"/>
    <lineage>
        <taxon>Eukaryota</taxon>
        <taxon>Fungi</taxon>
        <taxon>Dikarya</taxon>
        <taxon>Ascomycota</taxon>
        <taxon>Pezizomycotina</taxon>
        <taxon>Sordariomycetes</taxon>
        <taxon>Hypocreomycetidae</taxon>
        <taxon>Hypocreales</taxon>
        <taxon>Nectriaceae</taxon>
        <taxon>Fusarium</taxon>
    </lineage>
</organism>
<feature type="region of interest" description="Disordered" evidence="1">
    <location>
        <begin position="1"/>
        <end position="31"/>
    </location>
</feature>
<evidence type="ECO:0000256" key="1">
    <source>
        <dbReference type="SAM" id="MobiDB-lite"/>
    </source>
</evidence>
<proteinExistence type="predicted"/>
<reference evidence="3" key="1">
    <citation type="submission" date="2014-10" db="EMBL/GenBank/DDBJ databases">
        <authorList>
            <person name="King R."/>
        </authorList>
    </citation>
    <scope>NUCLEOTIDE SEQUENCE [LARGE SCALE GENOMIC DNA]</scope>
    <source>
        <strain evidence="3">A3/5</strain>
    </source>
</reference>
<dbReference type="AlphaFoldDB" id="A0A2L2TUW5"/>